<dbReference type="InterPro" id="IPR012341">
    <property type="entry name" value="6hp_glycosidase-like_sf"/>
</dbReference>
<dbReference type="GO" id="GO:0005975">
    <property type="term" value="P:carbohydrate metabolic process"/>
    <property type="evidence" value="ECO:0007669"/>
    <property type="project" value="InterPro"/>
</dbReference>
<dbReference type="EC" id="5.1.3.8" evidence="3"/>
<evidence type="ECO:0000313" key="3">
    <source>
        <dbReference type="EMBL" id="MBB6498844.1"/>
    </source>
</evidence>
<accession>A0A7X0MH74</accession>
<comment type="similarity">
    <text evidence="1">Belongs to the N-acylglucosamine 2-epimerase family.</text>
</comment>
<dbReference type="PANTHER" id="PTHR15108">
    <property type="entry name" value="N-ACYLGLUCOSAMINE-2-EPIMERASE"/>
    <property type="match status" value="1"/>
</dbReference>
<dbReference type="SUPFAM" id="SSF48208">
    <property type="entry name" value="Six-hairpin glycosidases"/>
    <property type="match status" value="1"/>
</dbReference>
<evidence type="ECO:0000256" key="2">
    <source>
        <dbReference type="ARBA" id="ARBA00023235"/>
    </source>
</evidence>
<dbReference type="Pfam" id="PF07221">
    <property type="entry name" value="GlcNAc_2-epim"/>
    <property type="match status" value="1"/>
</dbReference>
<dbReference type="AlphaFoldDB" id="A0A7X0MH74"/>
<keyword evidence="2 3" id="KW-0413">Isomerase</keyword>
<dbReference type="CDD" id="cd00249">
    <property type="entry name" value="AGE"/>
    <property type="match status" value="1"/>
</dbReference>
<dbReference type="FunFam" id="1.50.10.10:FF:000021">
    <property type="entry name" value="N-acylglucosamine 2-epimerase"/>
    <property type="match status" value="1"/>
</dbReference>
<reference evidence="3 4" key="1">
    <citation type="submission" date="2020-08" db="EMBL/GenBank/DDBJ databases">
        <title>Genomic Encyclopedia of Type Strains, Phase IV (KMG-V): Genome sequencing to study the core and pangenomes of soil and plant-associated prokaryotes.</title>
        <authorList>
            <person name="Whitman W."/>
        </authorList>
    </citation>
    <scope>NUCLEOTIDE SEQUENCE [LARGE SCALE GENOMIC DNA]</scope>
    <source>
        <strain evidence="3 4">M2T3</strain>
    </source>
</reference>
<protein>
    <submittedName>
        <fullName evidence="3">N-acylglucosamine 2-epimerase</fullName>
        <ecNumber evidence="3">5.1.3.8</ecNumber>
    </submittedName>
</protein>
<name>A0A7X0MH74_9SPHI</name>
<dbReference type="GO" id="GO:0050121">
    <property type="term" value="F:N-acylglucosamine 2-epimerase activity"/>
    <property type="evidence" value="ECO:0007669"/>
    <property type="project" value="UniProtKB-EC"/>
</dbReference>
<evidence type="ECO:0000256" key="1">
    <source>
        <dbReference type="ARBA" id="ARBA00008558"/>
    </source>
</evidence>
<proteinExistence type="inferred from homology"/>
<dbReference type="InterPro" id="IPR034116">
    <property type="entry name" value="AGE_dom"/>
</dbReference>
<dbReference type="Gene3D" id="1.50.10.10">
    <property type="match status" value="1"/>
</dbReference>
<gene>
    <name evidence="3" type="ORF">HDF25_000981</name>
</gene>
<dbReference type="RefSeq" id="WP_184623324.1">
    <property type="nucleotide sequence ID" value="NZ_JACHCC010000002.1"/>
</dbReference>
<dbReference type="InterPro" id="IPR008928">
    <property type="entry name" value="6-hairpin_glycosidase_sf"/>
</dbReference>
<dbReference type="InterPro" id="IPR010819">
    <property type="entry name" value="AGE/CE"/>
</dbReference>
<sequence length="396" mass="46560">MEFREYEVLYRDNLLNDVVPFWLNKSEDKDFGGYFTCLDRNGEVYDTDKFIWLQCRQVWTFSMLYNEVEKKQEWLDFALQGAAFLDKHGRDEHGDWYFSLNQQGAPLIQPYNIFSDCFATMAYGQLFKATGNPAHAKIAKETFFNILQRRENPKGKYAKAYPETRPLQSFAIPMILTNLVLEIEHVLDAFVVNQCIKEGVDTVINKFYRAEFGMILENINIDGTFSDSFEGRLVNPGHGLESMWFLMDIGLRNDDKELIRKATDISLALLEFGWDQQYGGIFYFLDIMGHPPQQLEWDQKLWWVHVEAIVCMLKGYLHTGDIRCWQWFEKLHTYCFDHFVDKECGEWYGYLSRQGEVLLTLKGGKWKGCFHVPRGLYQASETLKQIAEKRHLQHQN</sequence>
<comment type="caution">
    <text evidence="3">The sequence shown here is derived from an EMBL/GenBank/DDBJ whole genome shotgun (WGS) entry which is preliminary data.</text>
</comment>
<organism evidence="3 4">
    <name type="scientific">Pedobacter cryoconitis</name>
    <dbReference type="NCBI Taxonomy" id="188932"/>
    <lineage>
        <taxon>Bacteria</taxon>
        <taxon>Pseudomonadati</taxon>
        <taxon>Bacteroidota</taxon>
        <taxon>Sphingobacteriia</taxon>
        <taxon>Sphingobacteriales</taxon>
        <taxon>Sphingobacteriaceae</taxon>
        <taxon>Pedobacter</taxon>
    </lineage>
</organism>
<dbReference type="EMBL" id="JACHCC010000002">
    <property type="protein sequence ID" value="MBB6498844.1"/>
    <property type="molecule type" value="Genomic_DNA"/>
</dbReference>
<dbReference type="Proteomes" id="UP000521017">
    <property type="component" value="Unassembled WGS sequence"/>
</dbReference>
<evidence type="ECO:0000313" key="4">
    <source>
        <dbReference type="Proteomes" id="UP000521017"/>
    </source>
</evidence>